<keyword evidence="1" id="KW-0677">Repeat</keyword>
<dbReference type="EMBL" id="CACVKT020000568">
    <property type="protein sequence ID" value="CAC5360561.1"/>
    <property type="molecule type" value="Genomic_DNA"/>
</dbReference>
<evidence type="ECO:0000313" key="6">
    <source>
        <dbReference type="Proteomes" id="UP000507470"/>
    </source>
</evidence>
<proteinExistence type="predicted"/>
<evidence type="ECO:0000259" key="4">
    <source>
        <dbReference type="PROSITE" id="PS51846"/>
    </source>
</evidence>
<accession>A0A6J8A240</accession>
<sequence length="379" mass="42136">MSFVNCTIIDKDTVHCNNVTFKAENMLTYEDKGFWIYLGIYVALVLFAGLMSGLTMGLLSLDLMTLKIMKDGGSPKEKKQAEKILPIVERHHLLLVTLLLANAAAVESMPIFLDRVSSPVIAILVSVTAVLIFGEVVPQAVCTRYGVAIGAALSPIVYLLIGMFFIISWPLSKLLDCLLGKDHGTFYRRGELKVLVDLHASSSPHSANGSDHEGEESLTVDEVLIIKGALDMKHKTVKDAMLPLDDVYMLDVNSQMDHKTMKCIVDMSHSRLPVYEDEKTNIISVLIVKTLICLDPEDCTPVRTLLHSNSVASVIHVDDDMPLYDLLNIFQTGKDNDETCLNQLKQFHIVHAVLVHFTAKIRWLEKGNVDSNCPICRFL</sequence>
<dbReference type="GO" id="GO:0005737">
    <property type="term" value="C:cytoplasm"/>
    <property type="evidence" value="ECO:0007669"/>
    <property type="project" value="TreeGrafter"/>
</dbReference>
<keyword evidence="2 3" id="KW-0812">Transmembrane</keyword>
<evidence type="ECO:0000256" key="3">
    <source>
        <dbReference type="SAM" id="Phobius"/>
    </source>
</evidence>
<feature type="transmembrane region" description="Helical" evidence="3">
    <location>
        <begin position="119"/>
        <end position="138"/>
    </location>
</feature>
<dbReference type="GO" id="GO:0010960">
    <property type="term" value="P:magnesium ion homeostasis"/>
    <property type="evidence" value="ECO:0007669"/>
    <property type="project" value="InterPro"/>
</dbReference>
<dbReference type="Gene3D" id="3.10.580.10">
    <property type="entry name" value="CBS-domain"/>
    <property type="match status" value="1"/>
</dbReference>
<dbReference type="Proteomes" id="UP000507470">
    <property type="component" value="Unassembled WGS sequence"/>
</dbReference>
<dbReference type="AlphaFoldDB" id="A0A6J8A240"/>
<keyword evidence="6" id="KW-1185">Reference proteome</keyword>
<dbReference type="PANTHER" id="PTHR12064:SF97">
    <property type="entry name" value="METAL TRANSPORTER CNNM-5"/>
    <property type="match status" value="1"/>
</dbReference>
<dbReference type="InterPro" id="IPR002550">
    <property type="entry name" value="CNNM"/>
</dbReference>
<keyword evidence="2 3" id="KW-1133">Transmembrane helix</keyword>
<evidence type="ECO:0000313" key="5">
    <source>
        <dbReference type="EMBL" id="CAC5360561.1"/>
    </source>
</evidence>
<keyword evidence="2 3" id="KW-0472">Membrane</keyword>
<dbReference type="Pfam" id="PF01595">
    <property type="entry name" value="CNNM"/>
    <property type="match status" value="1"/>
</dbReference>
<evidence type="ECO:0000256" key="2">
    <source>
        <dbReference type="PROSITE-ProRule" id="PRU01193"/>
    </source>
</evidence>
<protein>
    <submittedName>
        <fullName evidence="5">CNNM</fullName>
    </submittedName>
</protein>
<feature type="domain" description="CNNM transmembrane" evidence="4">
    <location>
        <begin position="30"/>
        <end position="216"/>
    </location>
</feature>
<evidence type="ECO:0000256" key="1">
    <source>
        <dbReference type="ARBA" id="ARBA00022737"/>
    </source>
</evidence>
<dbReference type="PANTHER" id="PTHR12064">
    <property type="entry name" value="METAL TRANSPORTER CNNM"/>
    <property type="match status" value="1"/>
</dbReference>
<feature type="transmembrane region" description="Helical" evidence="3">
    <location>
        <begin position="145"/>
        <end position="169"/>
    </location>
</feature>
<dbReference type="SUPFAM" id="SSF54631">
    <property type="entry name" value="CBS-domain pair"/>
    <property type="match status" value="1"/>
</dbReference>
<feature type="transmembrane region" description="Helical" evidence="3">
    <location>
        <begin position="34"/>
        <end position="61"/>
    </location>
</feature>
<dbReference type="GO" id="GO:0030026">
    <property type="term" value="P:intracellular manganese ion homeostasis"/>
    <property type="evidence" value="ECO:0007669"/>
    <property type="project" value="TreeGrafter"/>
</dbReference>
<name>A0A6J8A240_MYTCO</name>
<gene>
    <name evidence="5" type="ORF">MCOR_3000</name>
</gene>
<dbReference type="InterPro" id="IPR045095">
    <property type="entry name" value="ACDP"/>
</dbReference>
<reference evidence="5 6" key="1">
    <citation type="submission" date="2020-06" db="EMBL/GenBank/DDBJ databases">
        <authorList>
            <person name="Li R."/>
            <person name="Bekaert M."/>
        </authorList>
    </citation>
    <scope>NUCLEOTIDE SEQUENCE [LARGE SCALE GENOMIC DNA]</scope>
    <source>
        <strain evidence="6">wild</strain>
    </source>
</reference>
<dbReference type="OrthoDB" id="5353557at2759"/>
<dbReference type="InterPro" id="IPR046342">
    <property type="entry name" value="CBS_dom_sf"/>
</dbReference>
<organism evidence="5 6">
    <name type="scientific">Mytilus coruscus</name>
    <name type="common">Sea mussel</name>
    <dbReference type="NCBI Taxonomy" id="42192"/>
    <lineage>
        <taxon>Eukaryota</taxon>
        <taxon>Metazoa</taxon>
        <taxon>Spiralia</taxon>
        <taxon>Lophotrochozoa</taxon>
        <taxon>Mollusca</taxon>
        <taxon>Bivalvia</taxon>
        <taxon>Autobranchia</taxon>
        <taxon>Pteriomorphia</taxon>
        <taxon>Mytilida</taxon>
        <taxon>Mytiloidea</taxon>
        <taxon>Mytilidae</taxon>
        <taxon>Mytilinae</taxon>
        <taxon>Mytilus</taxon>
    </lineage>
</organism>
<dbReference type="GO" id="GO:0016020">
    <property type="term" value="C:membrane"/>
    <property type="evidence" value="ECO:0007669"/>
    <property type="project" value="UniProtKB-UniRule"/>
</dbReference>
<dbReference type="PROSITE" id="PS51846">
    <property type="entry name" value="CNNM"/>
    <property type="match status" value="1"/>
</dbReference>